<dbReference type="InterPro" id="IPR036680">
    <property type="entry name" value="SPOR-like_sf"/>
</dbReference>
<reference evidence="2 3" key="1">
    <citation type="submission" date="2019-11" db="EMBL/GenBank/DDBJ databases">
        <title>Genome of Strain BIT-d1.</title>
        <authorList>
            <person name="Yang Y."/>
        </authorList>
    </citation>
    <scope>NUCLEOTIDE SEQUENCE [LARGE SCALE GENOMIC DNA]</scope>
    <source>
        <strain evidence="2 3">BIT-d1</strain>
    </source>
</reference>
<dbReference type="OrthoDB" id="2473397at2"/>
<dbReference type="EMBL" id="WMJX01000002">
    <property type="protein sequence ID" value="MTG96854.1"/>
    <property type="molecule type" value="Genomic_DNA"/>
</dbReference>
<gene>
    <name evidence="2" type="ORF">GJV76_01625</name>
</gene>
<evidence type="ECO:0000259" key="1">
    <source>
        <dbReference type="Pfam" id="PF05036"/>
    </source>
</evidence>
<accession>A0A6I3LGC3</accession>
<dbReference type="AlphaFoldDB" id="A0A6I3LGC3"/>
<evidence type="ECO:0000313" key="2">
    <source>
        <dbReference type="EMBL" id="MTG96854.1"/>
    </source>
</evidence>
<feature type="domain" description="SPOR" evidence="1">
    <location>
        <begin position="53"/>
        <end position="118"/>
    </location>
</feature>
<proteinExistence type="predicted"/>
<sequence length="126" mass="14301">MRILRVFFAIGITVLSISEIGAQNKNVVVNEPTKVTELVEYKKKHNNNISTNDKFRLQIFYGKGSEAKQALASFRSLHPEIDATITYSTPSYKVMAGNFKTRIEAERNLKIVKKSFPNTLLIRPGR</sequence>
<protein>
    <submittedName>
        <fullName evidence="2">SPOR domain-containing protein</fullName>
    </submittedName>
</protein>
<keyword evidence="3" id="KW-1185">Reference proteome</keyword>
<dbReference type="RefSeq" id="WP_155090907.1">
    <property type="nucleotide sequence ID" value="NZ_CP102754.1"/>
</dbReference>
<dbReference type="Pfam" id="PF05036">
    <property type="entry name" value="SPOR"/>
    <property type="match status" value="1"/>
</dbReference>
<comment type="caution">
    <text evidence="2">The sequence shown here is derived from an EMBL/GenBank/DDBJ whole genome shotgun (WGS) entry which is preliminary data.</text>
</comment>
<dbReference type="Gene3D" id="3.30.70.1070">
    <property type="entry name" value="Sporulation related repeat"/>
    <property type="match status" value="1"/>
</dbReference>
<dbReference type="Proteomes" id="UP000438760">
    <property type="component" value="Unassembled WGS sequence"/>
</dbReference>
<organism evidence="2 3">
    <name type="scientific">Myroides albus</name>
    <dbReference type="NCBI Taxonomy" id="2562892"/>
    <lineage>
        <taxon>Bacteria</taxon>
        <taxon>Pseudomonadati</taxon>
        <taxon>Bacteroidota</taxon>
        <taxon>Flavobacteriia</taxon>
        <taxon>Flavobacteriales</taxon>
        <taxon>Flavobacteriaceae</taxon>
        <taxon>Myroides</taxon>
    </lineage>
</organism>
<evidence type="ECO:0000313" key="3">
    <source>
        <dbReference type="Proteomes" id="UP000438760"/>
    </source>
</evidence>
<dbReference type="GO" id="GO:0042834">
    <property type="term" value="F:peptidoglycan binding"/>
    <property type="evidence" value="ECO:0007669"/>
    <property type="project" value="InterPro"/>
</dbReference>
<name>A0A6I3LGC3_9FLAO</name>
<dbReference type="InterPro" id="IPR007730">
    <property type="entry name" value="SPOR-like_dom"/>
</dbReference>